<sequence length="123" mass="14604">MDILELREYCLALPLAEETTPFDEMTLVYKVAGKMFLLTDMADFRWINVKCDPDRAVELRDRYAEVKEGYHMNKRHWNTVDMAGNLPEPLIREWILDSYRLVVNSLPRAKRETLLRLLEEDKT</sequence>
<dbReference type="EMBL" id="ADLD01000013">
    <property type="protein sequence ID" value="EHB91834.1"/>
    <property type="molecule type" value="Genomic_DNA"/>
</dbReference>
<dbReference type="AlphaFoldDB" id="G5HB68"/>
<comment type="caution">
    <text evidence="1">The sequence shown here is derived from an EMBL/GenBank/DDBJ whole genome shotgun (WGS) entry which is preliminary data.</text>
</comment>
<reference evidence="1 2" key="1">
    <citation type="submission" date="2011-08" db="EMBL/GenBank/DDBJ databases">
        <title>The Genome Sequence of Alistipes indistinctus YIT 12060.</title>
        <authorList>
            <consortium name="The Broad Institute Genome Sequencing Platform"/>
            <person name="Earl A."/>
            <person name="Ward D."/>
            <person name="Feldgarden M."/>
            <person name="Gevers D."/>
            <person name="Morotomi M."/>
            <person name="Young S.K."/>
            <person name="Zeng Q."/>
            <person name="Gargeya S."/>
            <person name="Fitzgerald M."/>
            <person name="Haas B."/>
            <person name="Abouelleil A."/>
            <person name="Alvarado L."/>
            <person name="Arachchi H.M."/>
            <person name="Berlin A."/>
            <person name="Brown A."/>
            <person name="Chapman S.B."/>
            <person name="Chen Z."/>
            <person name="Dunbar C."/>
            <person name="Freedman E."/>
            <person name="Gearin G."/>
            <person name="Gellesch M."/>
            <person name="Goldberg J."/>
            <person name="Griggs A."/>
            <person name="Gujja S."/>
            <person name="Heiman D."/>
            <person name="Howarth C."/>
            <person name="Larson L."/>
            <person name="Lui A."/>
            <person name="MacDonald P.J.P."/>
            <person name="Montmayeur A."/>
            <person name="Murphy C."/>
            <person name="Neiman D."/>
            <person name="Pearson M."/>
            <person name="Priest M."/>
            <person name="Roberts A."/>
            <person name="Saif S."/>
            <person name="Shea T."/>
            <person name="Shenoy N."/>
            <person name="Sisk P."/>
            <person name="Stolte C."/>
            <person name="Sykes S."/>
            <person name="Wortman J."/>
            <person name="Nusbaum C."/>
            <person name="Birren B."/>
        </authorList>
    </citation>
    <scope>NUCLEOTIDE SEQUENCE [LARGE SCALE GENOMIC DNA]</scope>
    <source>
        <strain evidence="1 2">YIT 12060</strain>
    </source>
</reference>
<gene>
    <name evidence="1" type="ORF">HMPREF9450_01883</name>
</gene>
<dbReference type="Pfam" id="PF04237">
    <property type="entry name" value="YjbR"/>
    <property type="match status" value="1"/>
</dbReference>
<dbReference type="PANTHER" id="PTHR35145:SF1">
    <property type="entry name" value="CYTOPLASMIC PROTEIN"/>
    <property type="match status" value="1"/>
</dbReference>
<dbReference type="GeneID" id="92815089"/>
<dbReference type="InterPro" id="IPR038056">
    <property type="entry name" value="YjbR-like_sf"/>
</dbReference>
<dbReference type="PANTHER" id="PTHR35145">
    <property type="entry name" value="CYTOPLASMIC PROTEIN-RELATED"/>
    <property type="match status" value="1"/>
</dbReference>
<keyword evidence="2" id="KW-1185">Reference proteome</keyword>
<dbReference type="eggNOG" id="COG2315">
    <property type="taxonomic scope" value="Bacteria"/>
</dbReference>
<dbReference type="HOGENOM" id="CLU_105851_1_1_10"/>
<proteinExistence type="predicted"/>
<evidence type="ECO:0008006" key="3">
    <source>
        <dbReference type="Google" id="ProtNLM"/>
    </source>
</evidence>
<dbReference type="Gene3D" id="3.90.1150.30">
    <property type="match status" value="1"/>
</dbReference>
<dbReference type="Proteomes" id="UP000006008">
    <property type="component" value="Unassembled WGS sequence"/>
</dbReference>
<dbReference type="SUPFAM" id="SSF142906">
    <property type="entry name" value="YjbR-like"/>
    <property type="match status" value="1"/>
</dbReference>
<dbReference type="OrthoDB" id="9789813at2"/>
<dbReference type="InterPro" id="IPR058532">
    <property type="entry name" value="YjbR/MT2646/Rv2570-like"/>
</dbReference>
<dbReference type="RefSeq" id="WP_009134689.1">
    <property type="nucleotide sequence ID" value="NZ_CP102250.1"/>
</dbReference>
<name>G5HB68_9BACT</name>
<dbReference type="InterPro" id="IPR007351">
    <property type="entry name" value="YjbR"/>
</dbReference>
<evidence type="ECO:0000313" key="1">
    <source>
        <dbReference type="EMBL" id="EHB91834.1"/>
    </source>
</evidence>
<evidence type="ECO:0000313" key="2">
    <source>
        <dbReference type="Proteomes" id="UP000006008"/>
    </source>
</evidence>
<dbReference type="STRING" id="742725.HMPREF9450_01883"/>
<dbReference type="PATRIC" id="fig|742725.3.peg.1980"/>
<protein>
    <recommendedName>
        <fullName evidence="3">MmcQ-like protein</fullName>
    </recommendedName>
</protein>
<organism evidence="1 2">
    <name type="scientific">Alistipes indistinctus YIT 12060</name>
    <dbReference type="NCBI Taxonomy" id="742725"/>
    <lineage>
        <taxon>Bacteria</taxon>
        <taxon>Pseudomonadati</taxon>
        <taxon>Bacteroidota</taxon>
        <taxon>Bacteroidia</taxon>
        <taxon>Bacteroidales</taxon>
        <taxon>Rikenellaceae</taxon>
        <taxon>Alistipes</taxon>
    </lineage>
</organism>
<accession>G5HB68</accession>